<name>A0ABY2S2C0_9PSEU</name>
<proteinExistence type="predicted"/>
<comment type="subcellular location">
    <subcellularLocation>
        <location evidence="1">Cell membrane</location>
        <topology evidence="1">Multi-pass membrane protein</topology>
    </subcellularLocation>
</comment>
<feature type="transmembrane region" description="Helical" evidence="7">
    <location>
        <begin position="440"/>
        <end position="464"/>
    </location>
</feature>
<comment type="caution">
    <text evidence="9">The sequence shown here is derived from an EMBL/GenBank/DDBJ whole genome shotgun (WGS) entry which is preliminary data.</text>
</comment>
<dbReference type="CDD" id="cd06174">
    <property type="entry name" value="MFS"/>
    <property type="match status" value="1"/>
</dbReference>
<reference evidence="9 10" key="1">
    <citation type="journal article" date="2015" name="Antonie Van Leeuwenhoek">
        <title>Prauserella endophytica sp. nov., an endophytic actinobacterium isolated from Tamarix taklamakanensis.</title>
        <authorList>
            <person name="Liu J.M."/>
            <person name="Habden X."/>
            <person name="Guo L."/>
            <person name="Tuo L."/>
            <person name="Jiang Z.K."/>
            <person name="Liu S.W."/>
            <person name="Liu X.F."/>
            <person name="Chen L."/>
            <person name="Li R.F."/>
            <person name="Zhang Y.Q."/>
            <person name="Sun C.H."/>
        </authorList>
    </citation>
    <scope>NUCLEOTIDE SEQUENCE [LARGE SCALE GENOMIC DNA]</scope>
    <source>
        <strain evidence="9 10">CGMCC 4.7182</strain>
    </source>
</reference>
<feature type="transmembrane region" description="Helical" evidence="7">
    <location>
        <begin position="476"/>
        <end position="500"/>
    </location>
</feature>
<feature type="transmembrane region" description="Helical" evidence="7">
    <location>
        <begin position="308"/>
        <end position="329"/>
    </location>
</feature>
<keyword evidence="3 7" id="KW-0812">Transmembrane</keyword>
<feature type="transmembrane region" description="Helical" evidence="7">
    <location>
        <begin position="377"/>
        <end position="395"/>
    </location>
</feature>
<dbReference type="InterPro" id="IPR020846">
    <property type="entry name" value="MFS_dom"/>
</dbReference>
<keyword evidence="4 7" id="KW-1133">Transmembrane helix</keyword>
<feature type="domain" description="Major facilitator superfamily (MFS) profile" evidence="8">
    <location>
        <begin position="93"/>
        <end position="502"/>
    </location>
</feature>
<evidence type="ECO:0000256" key="1">
    <source>
        <dbReference type="ARBA" id="ARBA00004651"/>
    </source>
</evidence>
<keyword evidence="2" id="KW-1003">Cell membrane</keyword>
<feature type="region of interest" description="Disordered" evidence="6">
    <location>
        <begin position="1"/>
        <end position="38"/>
    </location>
</feature>
<sequence length="517" mass="55213">MPRSRSRISSVPPGRVSMAEPGWHRLGRTEPYTTPRRAHSGLDTAGRAWLRCGRSQPNIALLETQRTVTPFARGEYCSLFLCPEFHGEVVALSGVRRWMSYLLLCVSGGIIFQVAYIRFVFLEPTYQALGLTAQEYGGIMSVFGAVAAVMYFVGGWFADRFSPRALIVAALVITGIADLALTVSPGYLTTLLAHIAMAFAGMALYWPALVKAVGSFGSTEQQGRLFGFLEAIRGVTSTVISAVGVLLVGTLLAPTVGVLALIAIYGVLCLVLAVLIWFALRGQADRAPDGERSALSLRQLAAAARNKYTWLLGGSIMLMYCFYTTLGYFSPLLQHDFGVTAALVGVLGVVRTYVFQFVAGPIGGVAVDKLTRSTPRFLRLAFAGATVCVALLLVLPATPALQWVAITLMFVLSFAVFASRGVYWASVTEARIPAEQRGGVIGLASGLAYLPDAFLPGLVAWWIGDPAAGTAPHGGYGMLFGFLTAAGVLGIVLTSLTLWVQRRERATGPQPSATALT</sequence>
<evidence type="ECO:0000313" key="10">
    <source>
        <dbReference type="Proteomes" id="UP000309992"/>
    </source>
</evidence>
<feature type="compositionally biased region" description="Low complexity" evidence="6">
    <location>
        <begin position="7"/>
        <end position="17"/>
    </location>
</feature>
<dbReference type="InterPro" id="IPR050189">
    <property type="entry name" value="MFS_Efflux_Transporters"/>
</dbReference>
<feature type="transmembrane region" description="Helical" evidence="7">
    <location>
        <begin position="258"/>
        <end position="280"/>
    </location>
</feature>
<protein>
    <submittedName>
        <fullName evidence="9">MFS transporter</fullName>
    </submittedName>
</protein>
<dbReference type="InterPro" id="IPR011701">
    <property type="entry name" value="MFS"/>
</dbReference>
<feature type="transmembrane region" description="Helical" evidence="7">
    <location>
        <begin position="341"/>
        <end position="365"/>
    </location>
</feature>
<feature type="transmembrane region" description="Helical" evidence="7">
    <location>
        <begin position="101"/>
        <end position="119"/>
    </location>
</feature>
<evidence type="ECO:0000256" key="4">
    <source>
        <dbReference type="ARBA" id="ARBA00022989"/>
    </source>
</evidence>
<feature type="transmembrane region" description="Helical" evidence="7">
    <location>
        <begin position="231"/>
        <end position="252"/>
    </location>
</feature>
<evidence type="ECO:0000256" key="6">
    <source>
        <dbReference type="SAM" id="MobiDB-lite"/>
    </source>
</evidence>
<dbReference type="Gene3D" id="1.20.1250.20">
    <property type="entry name" value="MFS general substrate transporter like domains"/>
    <property type="match status" value="2"/>
</dbReference>
<dbReference type="Pfam" id="PF07690">
    <property type="entry name" value="MFS_1"/>
    <property type="match status" value="1"/>
</dbReference>
<dbReference type="PANTHER" id="PTHR43124:SF3">
    <property type="entry name" value="CHLORAMPHENICOL EFFLUX PUMP RV0191"/>
    <property type="match status" value="1"/>
</dbReference>
<evidence type="ECO:0000313" key="9">
    <source>
        <dbReference type="EMBL" id="TKG69259.1"/>
    </source>
</evidence>
<dbReference type="SUPFAM" id="SSF103473">
    <property type="entry name" value="MFS general substrate transporter"/>
    <property type="match status" value="1"/>
</dbReference>
<dbReference type="EMBL" id="SWMS01000011">
    <property type="protein sequence ID" value="TKG69259.1"/>
    <property type="molecule type" value="Genomic_DNA"/>
</dbReference>
<feature type="transmembrane region" description="Helical" evidence="7">
    <location>
        <begin position="191"/>
        <end position="210"/>
    </location>
</feature>
<evidence type="ECO:0000259" key="8">
    <source>
        <dbReference type="PROSITE" id="PS50850"/>
    </source>
</evidence>
<accession>A0ABY2S2C0</accession>
<evidence type="ECO:0000256" key="7">
    <source>
        <dbReference type="SAM" id="Phobius"/>
    </source>
</evidence>
<gene>
    <name evidence="9" type="ORF">FCN18_20970</name>
</gene>
<dbReference type="Proteomes" id="UP000309992">
    <property type="component" value="Unassembled WGS sequence"/>
</dbReference>
<keyword evidence="10" id="KW-1185">Reference proteome</keyword>
<evidence type="ECO:0000256" key="2">
    <source>
        <dbReference type="ARBA" id="ARBA00022475"/>
    </source>
</evidence>
<evidence type="ECO:0000256" key="3">
    <source>
        <dbReference type="ARBA" id="ARBA00022692"/>
    </source>
</evidence>
<dbReference type="PROSITE" id="PS50850">
    <property type="entry name" value="MFS"/>
    <property type="match status" value="1"/>
</dbReference>
<organism evidence="9 10">
    <name type="scientific">Prauserella endophytica</name>
    <dbReference type="NCBI Taxonomy" id="1592324"/>
    <lineage>
        <taxon>Bacteria</taxon>
        <taxon>Bacillati</taxon>
        <taxon>Actinomycetota</taxon>
        <taxon>Actinomycetes</taxon>
        <taxon>Pseudonocardiales</taxon>
        <taxon>Pseudonocardiaceae</taxon>
        <taxon>Prauserella</taxon>
        <taxon>Prauserella coralliicola group</taxon>
    </lineage>
</organism>
<keyword evidence="5 7" id="KW-0472">Membrane</keyword>
<dbReference type="InterPro" id="IPR036259">
    <property type="entry name" value="MFS_trans_sf"/>
</dbReference>
<feature type="transmembrane region" description="Helical" evidence="7">
    <location>
        <begin position="139"/>
        <end position="158"/>
    </location>
</feature>
<dbReference type="PANTHER" id="PTHR43124">
    <property type="entry name" value="PURINE EFFLUX PUMP PBUE"/>
    <property type="match status" value="1"/>
</dbReference>
<feature type="transmembrane region" description="Helical" evidence="7">
    <location>
        <begin position="401"/>
        <end position="419"/>
    </location>
</feature>
<feature type="transmembrane region" description="Helical" evidence="7">
    <location>
        <begin position="165"/>
        <end position="185"/>
    </location>
</feature>
<evidence type="ECO:0000256" key="5">
    <source>
        <dbReference type="ARBA" id="ARBA00023136"/>
    </source>
</evidence>